<evidence type="ECO:0000313" key="5">
    <source>
        <dbReference type="EMBL" id="SCX99279.1"/>
    </source>
</evidence>
<dbReference type="OrthoDB" id="542521at2"/>
<gene>
    <name evidence="5" type="ORF">SAMN05661077_0968</name>
</gene>
<dbReference type="Pfam" id="PF00293">
    <property type="entry name" value="NUDIX"/>
    <property type="match status" value="1"/>
</dbReference>
<dbReference type="InterPro" id="IPR020476">
    <property type="entry name" value="Nudix_hydrolase"/>
</dbReference>
<dbReference type="PROSITE" id="PS00893">
    <property type="entry name" value="NUDIX_BOX"/>
    <property type="match status" value="1"/>
</dbReference>
<dbReference type="PROSITE" id="PS51462">
    <property type="entry name" value="NUDIX"/>
    <property type="match status" value="1"/>
</dbReference>
<protein>
    <submittedName>
        <fullName evidence="5">8-oxo-dGTP diphosphatase</fullName>
    </submittedName>
</protein>
<accession>A0A0N8PMS5</accession>
<dbReference type="EMBL" id="FMUN01000002">
    <property type="protein sequence ID" value="SCX99279.1"/>
    <property type="molecule type" value="Genomic_DNA"/>
</dbReference>
<dbReference type="CDD" id="cd18873">
    <property type="entry name" value="NUDIX_NadM_like"/>
    <property type="match status" value="1"/>
</dbReference>
<dbReference type="InterPro" id="IPR000086">
    <property type="entry name" value="NUDIX_hydrolase_dom"/>
</dbReference>
<dbReference type="Gene3D" id="3.90.79.10">
    <property type="entry name" value="Nucleoside Triphosphate Pyrophosphohydrolase"/>
    <property type="match status" value="1"/>
</dbReference>
<dbReference type="GO" id="GO:0016787">
    <property type="term" value="F:hydrolase activity"/>
    <property type="evidence" value="ECO:0007669"/>
    <property type="project" value="UniProtKB-KW"/>
</dbReference>
<dbReference type="PANTHER" id="PTHR43736:SF1">
    <property type="entry name" value="DIHYDRONEOPTERIN TRIPHOSPHATE DIPHOSPHATASE"/>
    <property type="match status" value="1"/>
</dbReference>
<proteinExistence type="inferred from homology"/>
<dbReference type="RefSeq" id="WP_054966532.1">
    <property type="nucleotide sequence ID" value="NZ_FMUN01000002.1"/>
</dbReference>
<feature type="domain" description="Nudix hydrolase" evidence="4">
    <location>
        <begin position="3"/>
        <end position="129"/>
    </location>
</feature>
<sequence>MAEPRCTVDIIIHDPGDRVLLVERANPPHGWALPGGFVDPGEALDGAARREAREETGLELEELFQFATYSAPERDPRGHTISTVYVARPAGEARAASDAASLDWFPLADPPETAFDHGAILADYRRFLETGERPRLP</sequence>
<reference evidence="6" key="1">
    <citation type="submission" date="2016-10" db="EMBL/GenBank/DDBJ databases">
        <authorList>
            <person name="Varghese N."/>
        </authorList>
    </citation>
    <scope>NUCLEOTIDE SEQUENCE [LARGE SCALE GENOMIC DNA]</scope>
    <source>
        <strain evidence="6">HL 19</strain>
    </source>
</reference>
<dbReference type="AlphaFoldDB" id="A0A0N8PMS5"/>
<evidence type="ECO:0000259" key="4">
    <source>
        <dbReference type="PROSITE" id="PS51462"/>
    </source>
</evidence>
<dbReference type="PANTHER" id="PTHR43736">
    <property type="entry name" value="ADP-RIBOSE PYROPHOSPHATASE"/>
    <property type="match status" value="1"/>
</dbReference>
<keyword evidence="6" id="KW-1185">Reference proteome</keyword>
<comment type="similarity">
    <text evidence="3">Belongs to the Nudix hydrolase family.</text>
</comment>
<dbReference type="STRING" id="381306.AN478_10340"/>
<name>A0A0N8PMS5_9GAMM</name>
<dbReference type="InterPro" id="IPR015797">
    <property type="entry name" value="NUDIX_hydrolase-like_dom_sf"/>
</dbReference>
<evidence type="ECO:0000256" key="3">
    <source>
        <dbReference type="RuleBase" id="RU003476"/>
    </source>
</evidence>
<dbReference type="SUPFAM" id="SSF55811">
    <property type="entry name" value="Nudix"/>
    <property type="match status" value="1"/>
</dbReference>
<keyword evidence="2 3" id="KW-0378">Hydrolase</keyword>
<dbReference type="PATRIC" id="fig|381306.5.peg.819"/>
<evidence type="ECO:0000256" key="2">
    <source>
        <dbReference type="ARBA" id="ARBA00022801"/>
    </source>
</evidence>
<dbReference type="PRINTS" id="PR00502">
    <property type="entry name" value="NUDIXFAMILY"/>
</dbReference>
<evidence type="ECO:0000313" key="6">
    <source>
        <dbReference type="Proteomes" id="UP000183104"/>
    </source>
</evidence>
<organism evidence="5 6">
    <name type="scientific">Thiohalorhabdus denitrificans</name>
    <dbReference type="NCBI Taxonomy" id="381306"/>
    <lineage>
        <taxon>Bacteria</taxon>
        <taxon>Pseudomonadati</taxon>
        <taxon>Pseudomonadota</taxon>
        <taxon>Gammaproteobacteria</taxon>
        <taxon>Thiohalorhabdales</taxon>
        <taxon>Thiohalorhabdaceae</taxon>
        <taxon>Thiohalorhabdus</taxon>
    </lineage>
</organism>
<evidence type="ECO:0000256" key="1">
    <source>
        <dbReference type="ARBA" id="ARBA00001946"/>
    </source>
</evidence>
<comment type="cofactor">
    <cofactor evidence="1">
        <name>Mg(2+)</name>
        <dbReference type="ChEBI" id="CHEBI:18420"/>
    </cofactor>
</comment>
<dbReference type="Proteomes" id="UP000183104">
    <property type="component" value="Unassembled WGS sequence"/>
</dbReference>
<dbReference type="InterPro" id="IPR020084">
    <property type="entry name" value="NUDIX_hydrolase_CS"/>
</dbReference>